<feature type="transmembrane region" description="Helical" evidence="1">
    <location>
        <begin position="17"/>
        <end position="45"/>
    </location>
</feature>
<evidence type="ECO:0000256" key="1">
    <source>
        <dbReference type="SAM" id="Phobius"/>
    </source>
</evidence>
<gene>
    <name evidence="2" type="ORF">CLV63_101431</name>
</gene>
<comment type="caution">
    <text evidence="2">The sequence shown here is derived from an EMBL/GenBank/DDBJ whole genome shotgun (WGS) entry which is preliminary data.</text>
</comment>
<feature type="transmembrane region" description="Helical" evidence="1">
    <location>
        <begin position="163"/>
        <end position="186"/>
    </location>
</feature>
<dbReference type="EMBL" id="PYGA01000001">
    <property type="protein sequence ID" value="PSL00952.1"/>
    <property type="molecule type" value="Genomic_DNA"/>
</dbReference>
<keyword evidence="1" id="KW-1133">Transmembrane helix</keyword>
<dbReference type="OrthoDB" id="3436675at2"/>
<organism evidence="2 3">
    <name type="scientific">Murinocardiopsis flavida</name>
    <dbReference type="NCBI Taxonomy" id="645275"/>
    <lineage>
        <taxon>Bacteria</taxon>
        <taxon>Bacillati</taxon>
        <taxon>Actinomycetota</taxon>
        <taxon>Actinomycetes</taxon>
        <taxon>Streptosporangiales</taxon>
        <taxon>Nocardiopsidaceae</taxon>
        <taxon>Murinocardiopsis</taxon>
    </lineage>
</organism>
<keyword evidence="1" id="KW-0812">Transmembrane</keyword>
<dbReference type="Proteomes" id="UP000240542">
    <property type="component" value="Unassembled WGS sequence"/>
</dbReference>
<evidence type="ECO:0000313" key="3">
    <source>
        <dbReference type="Proteomes" id="UP000240542"/>
    </source>
</evidence>
<keyword evidence="1" id="KW-0472">Membrane</keyword>
<accession>A0A2P8DUQ9</accession>
<name>A0A2P8DUQ9_9ACTN</name>
<reference evidence="2 3" key="1">
    <citation type="submission" date="2018-03" db="EMBL/GenBank/DDBJ databases">
        <title>Genomic Encyclopedia of Archaeal and Bacterial Type Strains, Phase II (KMG-II): from individual species to whole genera.</title>
        <authorList>
            <person name="Goeker M."/>
        </authorList>
    </citation>
    <scope>NUCLEOTIDE SEQUENCE [LARGE SCALE GENOMIC DNA]</scope>
    <source>
        <strain evidence="2 3">DSM 45312</strain>
    </source>
</reference>
<dbReference type="AlphaFoldDB" id="A0A2P8DUQ9"/>
<dbReference type="RefSeq" id="WP_106581120.1">
    <property type="nucleotide sequence ID" value="NZ_PYGA01000001.1"/>
</dbReference>
<keyword evidence="3" id="KW-1185">Reference proteome</keyword>
<protein>
    <submittedName>
        <fullName evidence="2">Uncharacterized protein</fullName>
    </submittedName>
</protein>
<proteinExistence type="predicted"/>
<evidence type="ECO:0000313" key="2">
    <source>
        <dbReference type="EMBL" id="PSL00952.1"/>
    </source>
</evidence>
<sequence>MFHAPQPKPAELRPRRWWYWAGGLVILAGFVAGITGFAIGLVSALGMPELETRFHAGEEAVLQAGRANDDTRTWLLYADRPMTSSEVDDSCTIDGPDPDAAFDMANFSQETTSGDQTWVLAAAIDISEPGTYTIACAADSGAEFGVGYGDNGVRFATGLAGGLASFFLLPALGLVIGVPILIVTAVRRRSHRRRLMSGARPDAWGPGYGGPGYGG</sequence>